<dbReference type="SMART" id="SM00895">
    <property type="entry name" value="FCD"/>
    <property type="match status" value="1"/>
</dbReference>
<dbReference type="InterPro" id="IPR036388">
    <property type="entry name" value="WH-like_DNA-bd_sf"/>
</dbReference>
<dbReference type="InterPro" id="IPR011711">
    <property type="entry name" value="GntR_C"/>
</dbReference>
<name>A0A644TL92_9ZZZZ</name>
<keyword evidence="3" id="KW-0804">Transcription</keyword>
<dbReference type="GO" id="GO:0003700">
    <property type="term" value="F:DNA-binding transcription factor activity"/>
    <property type="evidence" value="ECO:0007669"/>
    <property type="project" value="InterPro"/>
</dbReference>
<dbReference type="SUPFAM" id="SSF48008">
    <property type="entry name" value="GntR ligand-binding domain-like"/>
    <property type="match status" value="1"/>
</dbReference>
<evidence type="ECO:0000259" key="4">
    <source>
        <dbReference type="PROSITE" id="PS50949"/>
    </source>
</evidence>
<protein>
    <submittedName>
        <fullName evidence="5">HTH-type transcriptional regulator LutR</fullName>
    </submittedName>
</protein>
<dbReference type="EMBL" id="VSSQ01000038">
    <property type="protein sequence ID" value="MPL67680.1"/>
    <property type="molecule type" value="Genomic_DNA"/>
</dbReference>
<dbReference type="GO" id="GO:0003677">
    <property type="term" value="F:DNA binding"/>
    <property type="evidence" value="ECO:0007669"/>
    <property type="project" value="UniProtKB-KW"/>
</dbReference>
<comment type="caution">
    <text evidence="5">The sequence shown here is derived from an EMBL/GenBank/DDBJ whole genome shotgun (WGS) entry which is preliminary data.</text>
</comment>
<dbReference type="Pfam" id="PF07729">
    <property type="entry name" value="FCD"/>
    <property type="match status" value="1"/>
</dbReference>
<dbReference type="SMART" id="SM00345">
    <property type="entry name" value="HTH_GNTR"/>
    <property type="match status" value="1"/>
</dbReference>
<dbReference type="SUPFAM" id="SSF46785">
    <property type="entry name" value="Winged helix' DNA-binding domain"/>
    <property type="match status" value="1"/>
</dbReference>
<evidence type="ECO:0000313" key="5">
    <source>
        <dbReference type="EMBL" id="MPL67680.1"/>
    </source>
</evidence>
<keyword evidence="2" id="KW-0238">DNA-binding</keyword>
<reference evidence="5" key="1">
    <citation type="submission" date="2019-08" db="EMBL/GenBank/DDBJ databases">
        <authorList>
            <person name="Kucharzyk K."/>
            <person name="Murdoch R.W."/>
            <person name="Higgins S."/>
            <person name="Loffler F."/>
        </authorList>
    </citation>
    <scope>NUCLEOTIDE SEQUENCE</scope>
</reference>
<dbReference type="Gene3D" id="1.10.10.10">
    <property type="entry name" value="Winged helix-like DNA-binding domain superfamily/Winged helix DNA-binding domain"/>
    <property type="match status" value="1"/>
</dbReference>
<dbReference type="InterPro" id="IPR008920">
    <property type="entry name" value="TF_FadR/GntR_C"/>
</dbReference>
<gene>
    <name evidence="5" type="primary">lutR_6</name>
    <name evidence="5" type="ORF">SDC9_13378</name>
</gene>
<organism evidence="5">
    <name type="scientific">bioreactor metagenome</name>
    <dbReference type="NCBI Taxonomy" id="1076179"/>
    <lineage>
        <taxon>unclassified sequences</taxon>
        <taxon>metagenomes</taxon>
        <taxon>ecological metagenomes</taxon>
    </lineage>
</organism>
<keyword evidence="1" id="KW-0805">Transcription regulation</keyword>
<dbReference type="PANTHER" id="PTHR43537:SF5">
    <property type="entry name" value="UXU OPERON TRANSCRIPTIONAL REGULATOR"/>
    <property type="match status" value="1"/>
</dbReference>
<dbReference type="PANTHER" id="PTHR43537">
    <property type="entry name" value="TRANSCRIPTIONAL REGULATOR, GNTR FAMILY"/>
    <property type="match status" value="1"/>
</dbReference>
<dbReference type="PRINTS" id="PR00035">
    <property type="entry name" value="HTHGNTR"/>
</dbReference>
<dbReference type="Pfam" id="PF00392">
    <property type="entry name" value="GntR"/>
    <property type="match status" value="1"/>
</dbReference>
<dbReference type="CDD" id="cd07377">
    <property type="entry name" value="WHTH_GntR"/>
    <property type="match status" value="1"/>
</dbReference>
<dbReference type="InterPro" id="IPR036390">
    <property type="entry name" value="WH_DNA-bd_sf"/>
</dbReference>
<evidence type="ECO:0000256" key="1">
    <source>
        <dbReference type="ARBA" id="ARBA00023015"/>
    </source>
</evidence>
<dbReference type="Gene3D" id="1.20.120.530">
    <property type="entry name" value="GntR ligand-binding domain-like"/>
    <property type="match status" value="1"/>
</dbReference>
<dbReference type="AlphaFoldDB" id="A0A644TL92"/>
<proteinExistence type="predicted"/>
<feature type="domain" description="HTH gntR-type" evidence="4">
    <location>
        <begin position="3"/>
        <end position="71"/>
    </location>
</feature>
<dbReference type="PROSITE" id="PS50949">
    <property type="entry name" value="HTH_GNTR"/>
    <property type="match status" value="1"/>
</dbReference>
<evidence type="ECO:0000256" key="3">
    <source>
        <dbReference type="ARBA" id="ARBA00023163"/>
    </source>
</evidence>
<sequence>MKTDSELLVLKYLRDEMVCGRLKAGSKLPSERSLVQVLGVSRGYVRKALAKLEHYGLIKTLPQRGTIVADLGPKAITGLIAAIGSLDEAFDPGSLFEIRDVLETFAAGQAARRAGDEELTEILKWHSEFKAKSERGERGLDEDHLFHLAIAKASGNPVCVSLVSYITPQIISLNADFAESDPDRFSHTFAEHDAIVKGILGSDPAAAEKAMRFHMQQAWKRRLPGMSPGTGIFVQTAGLA</sequence>
<evidence type="ECO:0000256" key="2">
    <source>
        <dbReference type="ARBA" id="ARBA00023125"/>
    </source>
</evidence>
<accession>A0A644TL92</accession>
<dbReference type="InterPro" id="IPR000524">
    <property type="entry name" value="Tscrpt_reg_HTH_GntR"/>
</dbReference>